<keyword evidence="4" id="KW-0812">Transmembrane</keyword>
<dbReference type="GO" id="GO:0005576">
    <property type="term" value="C:extracellular region"/>
    <property type="evidence" value="ECO:0007669"/>
    <property type="project" value="UniProtKB-SubCell"/>
</dbReference>
<evidence type="ECO:0000313" key="5">
    <source>
        <dbReference type="Proteomes" id="UP000515154"/>
    </source>
</evidence>
<feature type="transmembrane region" description="Helical" evidence="4">
    <location>
        <begin position="162"/>
        <end position="185"/>
    </location>
</feature>
<evidence type="ECO:0000256" key="2">
    <source>
        <dbReference type="ARBA" id="ARBA00022525"/>
    </source>
</evidence>
<evidence type="ECO:0000256" key="4">
    <source>
        <dbReference type="SAM" id="Phobius"/>
    </source>
</evidence>
<sequence length="186" mass="21233">MSEHGAKIGNRGSKIGGMQRSCMVNPLCLSIIKEHKFCTSECEYNNYVYGLNYSLKLWFVMNTVHVLCFFISAFILVTFSHKQDLAPPEKLLERQSENVTRRAKSKRYAELCAQWHRPCSPIQKTPERTCCRGHACICNLYWTACTCVEAFFYKATSGATTICNVISMSISLLSAFRLFCLAWVLR</sequence>
<reference evidence="6" key="1">
    <citation type="submission" date="2025-08" db="UniProtKB">
        <authorList>
            <consortium name="RefSeq"/>
        </authorList>
    </citation>
    <scope>IDENTIFICATION</scope>
</reference>
<keyword evidence="4" id="KW-1133">Transmembrane helix</keyword>
<dbReference type="Pfam" id="PF02819">
    <property type="entry name" value="Toxin_9"/>
    <property type="match status" value="1"/>
</dbReference>
<dbReference type="RefSeq" id="XP_036368005.1">
    <property type="nucleotide sequence ID" value="XM_036512112.1"/>
</dbReference>
<evidence type="ECO:0000256" key="1">
    <source>
        <dbReference type="ARBA" id="ARBA00004613"/>
    </source>
</evidence>
<evidence type="ECO:0000313" key="6">
    <source>
        <dbReference type="RefSeq" id="XP_036368005.1"/>
    </source>
</evidence>
<gene>
    <name evidence="6" type="primary">LOC118767484</name>
</gene>
<comment type="subcellular location">
    <subcellularLocation>
        <location evidence="1">Secreted</location>
    </subcellularLocation>
</comment>
<keyword evidence="5" id="KW-1185">Reference proteome</keyword>
<accession>A0A7E6FKS8</accession>
<dbReference type="GO" id="GO:0008200">
    <property type="term" value="F:ion channel inhibitor activity"/>
    <property type="evidence" value="ECO:0007669"/>
    <property type="project" value="InterPro"/>
</dbReference>
<protein>
    <submittedName>
        <fullName evidence="6">Uncharacterized protein LOC118767484</fullName>
    </submittedName>
</protein>
<keyword evidence="2" id="KW-0964">Secreted</keyword>
<keyword evidence="4" id="KW-0472">Membrane</keyword>
<name>A0A7E6FKS8_9MOLL</name>
<feature type="transmembrane region" description="Helical" evidence="4">
    <location>
        <begin position="57"/>
        <end position="79"/>
    </location>
</feature>
<keyword evidence="3" id="KW-1015">Disulfide bond</keyword>
<dbReference type="KEGG" id="osn:118767484"/>
<evidence type="ECO:0000256" key="3">
    <source>
        <dbReference type="ARBA" id="ARBA00023157"/>
    </source>
</evidence>
<dbReference type="AlphaFoldDB" id="A0A7E6FKS8"/>
<proteinExistence type="predicted"/>
<dbReference type="Proteomes" id="UP000515154">
    <property type="component" value="Linkage group LG22"/>
</dbReference>
<organism evidence="5 6">
    <name type="scientific">Octopus sinensis</name>
    <name type="common">East Asian common octopus</name>
    <dbReference type="NCBI Taxonomy" id="2607531"/>
    <lineage>
        <taxon>Eukaryota</taxon>
        <taxon>Metazoa</taxon>
        <taxon>Spiralia</taxon>
        <taxon>Lophotrochozoa</taxon>
        <taxon>Mollusca</taxon>
        <taxon>Cephalopoda</taxon>
        <taxon>Coleoidea</taxon>
        <taxon>Octopodiformes</taxon>
        <taxon>Octopoda</taxon>
        <taxon>Incirrata</taxon>
        <taxon>Octopodidae</taxon>
        <taxon>Octopus</taxon>
    </lineage>
</organism>
<dbReference type="InterPro" id="IPR004169">
    <property type="entry name" value="Spidertoxin"/>
</dbReference>